<feature type="domain" description="Serine/threonine specific protein phosphatases" evidence="1">
    <location>
        <begin position="93"/>
        <end position="98"/>
    </location>
</feature>
<dbReference type="Gene3D" id="3.60.21.10">
    <property type="match status" value="1"/>
</dbReference>
<dbReference type="InterPro" id="IPR004843">
    <property type="entry name" value="Calcineurin-like_PHP"/>
</dbReference>
<name>A0ABV8RM06_9SPHN</name>
<dbReference type="Pfam" id="PF00149">
    <property type="entry name" value="Metallophos"/>
    <property type="match status" value="1"/>
</dbReference>
<evidence type="ECO:0000313" key="2">
    <source>
        <dbReference type="EMBL" id="MFC4293977.1"/>
    </source>
</evidence>
<evidence type="ECO:0000259" key="1">
    <source>
        <dbReference type="PROSITE" id="PS00125"/>
    </source>
</evidence>
<dbReference type="InterPro" id="IPR050126">
    <property type="entry name" value="Ap4A_hydrolase"/>
</dbReference>
<dbReference type="InterPro" id="IPR006186">
    <property type="entry name" value="Ser/Thr-sp_prot-phosphatase"/>
</dbReference>
<dbReference type="GO" id="GO:0016787">
    <property type="term" value="F:hydrolase activity"/>
    <property type="evidence" value="ECO:0007669"/>
    <property type="project" value="UniProtKB-KW"/>
</dbReference>
<keyword evidence="2" id="KW-0378">Hydrolase</keyword>
<dbReference type="PROSITE" id="PS00125">
    <property type="entry name" value="SER_THR_PHOSPHATASE"/>
    <property type="match status" value="1"/>
</dbReference>
<dbReference type="InterPro" id="IPR029052">
    <property type="entry name" value="Metallo-depent_PP-like"/>
</dbReference>
<dbReference type="EC" id="3.1.-.-" evidence="2"/>
<gene>
    <name evidence="2" type="ORF">ACFO0A_02765</name>
</gene>
<keyword evidence="3" id="KW-1185">Reference proteome</keyword>
<evidence type="ECO:0000313" key="3">
    <source>
        <dbReference type="Proteomes" id="UP001595828"/>
    </source>
</evidence>
<dbReference type="PANTHER" id="PTHR42850">
    <property type="entry name" value="METALLOPHOSPHOESTERASE"/>
    <property type="match status" value="1"/>
</dbReference>
<dbReference type="PANTHER" id="PTHR42850:SF4">
    <property type="entry name" value="ZINC-DEPENDENT ENDOPOLYPHOSPHATASE"/>
    <property type="match status" value="1"/>
</dbReference>
<reference evidence="3" key="1">
    <citation type="journal article" date="2019" name="Int. J. Syst. Evol. Microbiol.">
        <title>The Global Catalogue of Microorganisms (GCM) 10K type strain sequencing project: providing services to taxonomists for standard genome sequencing and annotation.</title>
        <authorList>
            <consortium name="The Broad Institute Genomics Platform"/>
            <consortium name="The Broad Institute Genome Sequencing Center for Infectious Disease"/>
            <person name="Wu L."/>
            <person name="Ma J."/>
        </authorList>
    </citation>
    <scope>NUCLEOTIDE SEQUENCE [LARGE SCALE GENOMIC DNA]</scope>
    <source>
        <strain evidence="3">CGMCC 1.12989</strain>
    </source>
</reference>
<comment type="caution">
    <text evidence="2">The sequence shown here is derived from an EMBL/GenBank/DDBJ whole genome shotgun (WGS) entry which is preliminary data.</text>
</comment>
<dbReference type="SUPFAM" id="SSF56300">
    <property type="entry name" value="Metallo-dependent phosphatases"/>
    <property type="match status" value="1"/>
</dbReference>
<dbReference type="Proteomes" id="UP001595828">
    <property type="component" value="Unassembled WGS sequence"/>
</dbReference>
<sequence>MLNLLRRRKPLAVTPERPAIPTGKRAYAIGDVHGRLDLLEQLVETIAADDAAREPAETHLILLGDLIDRGPQSRGVLDFLMTPPDFAHELVLLRGNHEQFLIDVLASPRDVWGGWLQHGGRQTLASYGVPERLAMGDPQRFGRALADAIPVSHLKMIEQMKLSYSMGDYLFVHAGVRPGVPLDRQSTRDLLTIRDEFLRSERDHGAVVVHGHSIIESVEELPNRIGLDTGAYRSGKLSALVLEGETRHFLSVQIAGPDD</sequence>
<proteinExistence type="predicted"/>
<organism evidence="2 3">
    <name type="scientific">Novosphingobium tardum</name>
    <dbReference type="NCBI Taxonomy" id="1538021"/>
    <lineage>
        <taxon>Bacteria</taxon>
        <taxon>Pseudomonadati</taxon>
        <taxon>Pseudomonadota</taxon>
        <taxon>Alphaproteobacteria</taxon>
        <taxon>Sphingomonadales</taxon>
        <taxon>Sphingomonadaceae</taxon>
        <taxon>Novosphingobium</taxon>
    </lineage>
</organism>
<protein>
    <submittedName>
        <fullName evidence="2">Metallophosphoesterase family protein</fullName>
        <ecNumber evidence="2">3.1.-.-</ecNumber>
    </submittedName>
</protein>
<accession>A0ABV8RM06</accession>
<dbReference type="EMBL" id="JBHSDR010000003">
    <property type="protein sequence ID" value="MFC4293977.1"/>
    <property type="molecule type" value="Genomic_DNA"/>
</dbReference>
<dbReference type="CDD" id="cd00144">
    <property type="entry name" value="MPP_PPP_family"/>
    <property type="match status" value="1"/>
</dbReference>
<dbReference type="RefSeq" id="WP_379537451.1">
    <property type="nucleotide sequence ID" value="NZ_JBHSDR010000003.1"/>
</dbReference>